<evidence type="ECO:0000313" key="2">
    <source>
        <dbReference type="Proteomes" id="UP000191691"/>
    </source>
</evidence>
<organism evidence="1 2">
    <name type="scientific">Penicillium nalgiovense</name>
    <dbReference type="NCBI Taxonomy" id="60175"/>
    <lineage>
        <taxon>Eukaryota</taxon>
        <taxon>Fungi</taxon>
        <taxon>Dikarya</taxon>
        <taxon>Ascomycota</taxon>
        <taxon>Pezizomycotina</taxon>
        <taxon>Eurotiomycetes</taxon>
        <taxon>Eurotiomycetidae</taxon>
        <taxon>Eurotiales</taxon>
        <taxon>Aspergillaceae</taxon>
        <taxon>Penicillium</taxon>
    </lineage>
</organism>
<comment type="caution">
    <text evidence="1">The sequence shown here is derived from an EMBL/GenBank/DDBJ whole genome shotgun (WGS) entry which is preliminary data.</text>
</comment>
<evidence type="ECO:0000313" key="1">
    <source>
        <dbReference type="EMBL" id="OQE66618.1"/>
    </source>
</evidence>
<keyword evidence="2" id="KW-1185">Reference proteome</keyword>
<gene>
    <name evidence="1" type="ORF">PENNAL_c0184G03517</name>
</gene>
<sequence length="46" mass="5462">MSATIPTRMTTTTRMMMMIMYYTVWPFYASPILRSATRRDIPLRIS</sequence>
<proteinExistence type="predicted"/>
<accession>A0A1V6WUT1</accession>
<dbReference type="EMBL" id="MOOB01000184">
    <property type="protein sequence ID" value="OQE66618.1"/>
    <property type="molecule type" value="Genomic_DNA"/>
</dbReference>
<reference evidence="2" key="1">
    <citation type="journal article" date="2017" name="Nat. Microbiol.">
        <title>Global analysis of biosynthetic gene clusters reveals vast potential of secondary metabolite production in Penicillium species.</title>
        <authorList>
            <person name="Nielsen J.C."/>
            <person name="Grijseels S."/>
            <person name="Prigent S."/>
            <person name="Ji B."/>
            <person name="Dainat J."/>
            <person name="Nielsen K.F."/>
            <person name="Frisvad J.C."/>
            <person name="Workman M."/>
            <person name="Nielsen J."/>
        </authorList>
    </citation>
    <scope>NUCLEOTIDE SEQUENCE [LARGE SCALE GENOMIC DNA]</scope>
    <source>
        <strain evidence="2">IBT 13039</strain>
    </source>
</reference>
<protein>
    <submittedName>
        <fullName evidence="1">Uncharacterized protein</fullName>
    </submittedName>
</protein>
<dbReference type="AlphaFoldDB" id="A0A1V6WUT1"/>
<dbReference type="Proteomes" id="UP000191691">
    <property type="component" value="Unassembled WGS sequence"/>
</dbReference>
<feature type="non-terminal residue" evidence="1">
    <location>
        <position position="46"/>
    </location>
</feature>
<name>A0A1V6WUT1_PENNA</name>